<feature type="chain" id="PRO_5017572113" evidence="2">
    <location>
        <begin position="26"/>
        <end position="436"/>
    </location>
</feature>
<dbReference type="AlphaFoldDB" id="A0A3E5B248"/>
<accession>A0A3E5B248</accession>
<reference evidence="3 4" key="1">
    <citation type="submission" date="2018-08" db="EMBL/GenBank/DDBJ databases">
        <title>A genome reference for cultivated species of the human gut microbiota.</title>
        <authorList>
            <person name="Zou Y."/>
            <person name="Xue W."/>
            <person name="Luo G."/>
        </authorList>
    </citation>
    <scope>NUCLEOTIDE SEQUENCE [LARGE SCALE GENOMIC DNA]</scope>
    <source>
        <strain evidence="3 4">OM05-15BH</strain>
    </source>
</reference>
<dbReference type="InterPro" id="IPR052043">
    <property type="entry name" value="PolySaccharide_Degr_Enz"/>
</dbReference>
<dbReference type="InterPro" id="IPR008928">
    <property type="entry name" value="6-hairpin_glycosidase_sf"/>
</dbReference>
<evidence type="ECO:0000256" key="2">
    <source>
        <dbReference type="SAM" id="SignalP"/>
    </source>
</evidence>
<keyword evidence="2" id="KW-0732">Signal</keyword>
<evidence type="ECO:0000313" key="4">
    <source>
        <dbReference type="Proteomes" id="UP000260983"/>
    </source>
</evidence>
<dbReference type="RefSeq" id="WP_117725379.1">
    <property type="nucleotide sequence ID" value="NZ_QSUL01000017.1"/>
</dbReference>
<evidence type="ECO:0000256" key="1">
    <source>
        <dbReference type="ARBA" id="ARBA00022801"/>
    </source>
</evidence>
<proteinExistence type="predicted"/>
<dbReference type="Pfam" id="PF07470">
    <property type="entry name" value="Glyco_hydro_88"/>
    <property type="match status" value="1"/>
</dbReference>
<sequence>MNITRKIIAGIGVLCALGTTPPAMAQNRVVSQQTTGTVVEGDVTMLVTQETTTRYRRTTSQGVPDAKLEYTPGTTPKRLALPLAETVMARYPDYRMAYWKDYTYVQGYMFEAMDRLGQLTGDGKYLGYMKEYIDHFIDEDGNYKGGGLTNLDNFMTGSAFCTLYERTGDEKYKKAALQILKAVDKYPSSDGQFWHGNRSPNMWIDGVFMMQMFLIRCAQYVGEADYCYDVACRNIITAARHLQRPDGLVLHAWTTEPEKVAWADKSTGASPEVWSEGMGWYTLVVPELLALLPEAHPDYQQVLDIYLKMCKGLREMQDKKTGGWFMVVDKGDNPLNFIDPSGTAMFVYSIQRGVQLGLLRDKEYAPVANRGYQSLFPFIQVNEKGLLDVIGACDGVVIKKNFVEYVTVPKILNAKEAVAGILWASVSMETEHLKTK</sequence>
<dbReference type="InterPro" id="IPR010905">
    <property type="entry name" value="Glyco_hydro_88"/>
</dbReference>
<dbReference type="GO" id="GO:0016787">
    <property type="term" value="F:hydrolase activity"/>
    <property type="evidence" value="ECO:0007669"/>
    <property type="project" value="UniProtKB-KW"/>
</dbReference>
<keyword evidence="1 3" id="KW-0378">Hydrolase</keyword>
<name>A0A3E5B248_9BACE</name>
<dbReference type="Proteomes" id="UP000260983">
    <property type="component" value="Unassembled WGS sequence"/>
</dbReference>
<dbReference type="InterPro" id="IPR012341">
    <property type="entry name" value="6hp_glycosidase-like_sf"/>
</dbReference>
<dbReference type="SUPFAM" id="SSF48208">
    <property type="entry name" value="Six-hairpin glycosidases"/>
    <property type="match status" value="1"/>
</dbReference>
<comment type="caution">
    <text evidence="3">The sequence shown here is derived from an EMBL/GenBank/DDBJ whole genome shotgun (WGS) entry which is preliminary data.</text>
</comment>
<dbReference type="GO" id="GO:0005975">
    <property type="term" value="P:carbohydrate metabolic process"/>
    <property type="evidence" value="ECO:0007669"/>
    <property type="project" value="InterPro"/>
</dbReference>
<dbReference type="PANTHER" id="PTHR33886:SF8">
    <property type="entry name" value="UNSATURATED RHAMNOGALACTURONAN HYDROLASE (EUROFUNG)"/>
    <property type="match status" value="1"/>
</dbReference>
<dbReference type="EMBL" id="QSUL01000017">
    <property type="protein sequence ID" value="RGN31668.1"/>
    <property type="molecule type" value="Genomic_DNA"/>
</dbReference>
<organism evidence="3 4">
    <name type="scientific">Bacteroides oleiciplenus</name>
    <dbReference type="NCBI Taxonomy" id="626931"/>
    <lineage>
        <taxon>Bacteria</taxon>
        <taxon>Pseudomonadati</taxon>
        <taxon>Bacteroidota</taxon>
        <taxon>Bacteroidia</taxon>
        <taxon>Bacteroidales</taxon>
        <taxon>Bacteroidaceae</taxon>
        <taxon>Bacteroides</taxon>
    </lineage>
</organism>
<protein>
    <submittedName>
        <fullName evidence="3">Glycosyl hydrolase family 88</fullName>
    </submittedName>
</protein>
<dbReference type="Gene3D" id="1.50.10.10">
    <property type="match status" value="1"/>
</dbReference>
<feature type="signal peptide" evidence="2">
    <location>
        <begin position="1"/>
        <end position="25"/>
    </location>
</feature>
<gene>
    <name evidence="3" type="ORF">DXB65_20465</name>
</gene>
<dbReference type="PANTHER" id="PTHR33886">
    <property type="entry name" value="UNSATURATED RHAMNOGALACTURONAN HYDROLASE (EUROFUNG)"/>
    <property type="match status" value="1"/>
</dbReference>
<evidence type="ECO:0000313" key="3">
    <source>
        <dbReference type="EMBL" id="RGN31668.1"/>
    </source>
</evidence>